<organism evidence="1">
    <name type="scientific">Cladocopium goreaui</name>
    <dbReference type="NCBI Taxonomy" id="2562237"/>
    <lineage>
        <taxon>Eukaryota</taxon>
        <taxon>Sar</taxon>
        <taxon>Alveolata</taxon>
        <taxon>Dinophyceae</taxon>
        <taxon>Suessiales</taxon>
        <taxon>Symbiodiniaceae</taxon>
        <taxon>Cladocopium</taxon>
    </lineage>
</organism>
<reference evidence="1" key="1">
    <citation type="submission" date="2022-10" db="EMBL/GenBank/DDBJ databases">
        <authorList>
            <person name="Chen Y."/>
            <person name="Dougan E. K."/>
            <person name="Chan C."/>
            <person name="Rhodes N."/>
            <person name="Thang M."/>
        </authorList>
    </citation>
    <scope>NUCLEOTIDE SEQUENCE</scope>
</reference>
<accession>A0A9P1D4S4</accession>
<dbReference type="Proteomes" id="UP001152797">
    <property type="component" value="Unassembled WGS sequence"/>
</dbReference>
<gene>
    <name evidence="1" type="ORF">C1SCF055_LOCUS29686</name>
</gene>
<evidence type="ECO:0000313" key="4">
    <source>
        <dbReference type="Proteomes" id="UP001152797"/>
    </source>
</evidence>
<dbReference type="EMBL" id="CAMXCT030003334">
    <property type="protein sequence ID" value="CAL4791170.1"/>
    <property type="molecule type" value="Genomic_DNA"/>
</dbReference>
<dbReference type="EMBL" id="CAMXCT010003334">
    <property type="protein sequence ID" value="CAI4003858.1"/>
    <property type="molecule type" value="Genomic_DNA"/>
</dbReference>
<dbReference type="EMBL" id="CAMXCT020003334">
    <property type="protein sequence ID" value="CAL1157233.1"/>
    <property type="molecule type" value="Genomic_DNA"/>
</dbReference>
<evidence type="ECO:0000313" key="3">
    <source>
        <dbReference type="EMBL" id="CAL4791170.1"/>
    </source>
</evidence>
<dbReference type="OrthoDB" id="444944at2759"/>
<name>A0A9P1D4S4_9DINO</name>
<proteinExistence type="predicted"/>
<evidence type="ECO:0000313" key="2">
    <source>
        <dbReference type="EMBL" id="CAL1157233.1"/>
    </source>
</evidence>
<dbReference type="AlphaFoldDB" id="A0A9P1D4S4"/>
<comment type="caution">
    <text evidence="1">The sequence shown here is derived from an EMBL/GenBank/DDBJ whole genome shotgun (WGS) entry which is preliminary data.</text>
</comment>
<protein>
    <submittedName>
        <fullName evidence="3">Transcription factor 25</fullName>
    </submittedName>
</protein>
<sequence>MVLLLRPGLGQYLGRAFSSQSLNSSLESLASELVPVAGRGRGRRQRTPVQFVRVPAPAESTALTKWEDDALVPHTPADGMLVRQQDAWHQQLSQDRIMELHSRIMARKAFLKQALEKPKPPTPVVDTLPEEVVQDVFSSLVVDPQEELRARRDFRRAESLALQLEHLLACPPQQLHKVLKSQGVRIAKVASFPQDAVAASDVLVYFECDGDEPKVQRTLTKAAPALATALARRLLITSVPSLRFAPVSEMDREGNTRELTPSNWRSKKRRILVYKAMQYSLTCLEIDAMSILETVPLQMSVATN</sequence>
<keyword evidence="4" id="KW-1185">Reference proteome</keyword>
<evidence type="ECO:0000313" key="1">
    <source>
        <dbReference type="EMBL" id="CAI4003858.1"/>
    </source>
</evidence>
<reference evidence="2" key="2">
    <citation type="submission" date="2024-04" db="EMBL/GenBank/DDBJ databases">
        <authorList>
            <person name="Chen Y."/>
            <person name="Shah S."/>
            <person name="Dougan E. K."/>
            <person name="Thang M."/>
            <person name="Chan C."/>
        </authorList>
    </citation>
    <scope>NUCLEOTIDE SEQUENCE [LARGE SCALE GENOMIC DNA]</scope>
</reference>